<keyword evidence="3" id="KW-1185">Reference proteome</keyword>
<dbReference type="Proteomes" id="UP000597656">
    <property type="component" value="Unassembled WGS sequence"/>
</dbReference>
<reference evidence="3" key="1">
    <citation type="journal article" date="2019" name="Int. J. Syst. Evol. Microbiol.">
        <title>The Global Catalogue of Microorganisms (GCM) 10K type strain sequencing project: providing services to taxonomists for standard genome sequencing and annotation.</title>
        <authorList>
            <consortium name="The Broad Institute Genomics Platform"/>
            <consortium name="The Broad Institute Genome Sequencing Center for Infectious Disease"/>
            <person name="Wu L."/>
            <person name="Ma J."/>
        </authorList>
    </citation>
    <scope>NUCLEOTIDE SEQUENCE [LARGE SCALE GENOMIC DNA]</scope>
    <source>
        <strain evidence="3">CGMCC 4.7319</strain>
    </source>
</reference>
<keyword evidence="1" id="KW-0472">Membrane</keyword>
<proteinExistence type="predicted"/>
<comment type="caution">
    <text evidence="2">The sequence shown here is derived from an EMBL/GenBank/DDBJ whole genome shotgun (WGS) entry which is preliminary data.</text>
</comment>
<evidence type="ECO:0008006" key="4">
    <source>
        <dbReference type="Google" id="ProtNLM"/>
    </source>
</evidence>
<organism evidence="2 3">
    <name type="scientific">Lentzea pudingi</name>
    <dbReference type="NCBI Taxonomy" id="1789439"/>
    <lineage>
        <taxon>Bacteria</taxon>
        <taxon>Bacillati</taxon>
        <taxon>Actinomycetota</taxon>
        <taxon>Actinomycetes</taxon>
        <taxon>Pseudonocardiales</taxon>
        <taxon>Pseudonocardiaceae</taxon>
        <taxon>Lentzea</taxon>
    </lineage>
</organism>
<dbReference type="EMBL" id="BMNC01000025">
    <property type="protein sequence ID" value="GGN27543.1"/>
    <property type="molecule type" value="Genomic_DNA"/>
</dbReference>
<protein>
    <recommendedName>
        <fullName evidence="4">Subtilisin inhibitor-like</fullName>
    </recommendedName>
</protein>
<evidence type="ECO:0000313" key="2">
    <source>
        <dbReference type="EMBL" id="GGN27543.1"/>
    </source>
</evidence>
<evidence type="ECO:0000256" key="1">
    <source>
        <dbReference type="SAM" id="Phobius"/>
    </source>
</evidence>
<accession>A0ABQ2IU34</accession>
<name>A0ABQ2IU34_9PSEU</name>
<sequence length="121" mass="12369">MTSVEDVPPPADARCMIKKTLFATAVIGGAVLAAAIPASAGQHDGPGDRLCAAPWQWNGPLSLLDEGHAPGYVACTRARGGSPVSVLDAACVTPWRWNGPLEIFTVDRPASYAACDGAPAG</sequence>
<gene>
    <name evidence="2" type="ORF">GCM10011609_82960</name>
</gene>
<keyword evidence="1" id="KW-1133">Transmembrane helix</keyword>
<evidence type="ECO:0000313" key="3">
    <source>
        <dbReference type="Proteomes" id="UP000597656"/>
    </source>
</evidence>
<keyword evidence="1" id="KW-0812">Transmembrane</keyword>
<feature type="transmembrane region" description="Helical" evidence="1">
    <location>
        <begin position="20"/>
        <end position="40"/>
    </location>
</feature>